<evidence type="ECO:0000259" key="1">
    <source>
        <dbReference type="Pfam" id="PF01609"/>
    </source>
</evidence>
<dbReference type="Proteomes" id="UP001601976">
    <property type="component" value="Unassembled WGS sequence"/>
</dbReference>
<reference evidence="3 4" key="1">
    <citation type="submission" date="2024-10" db="EMBL/GenBank/DDBJ databases">
        <title>The Natural Products Discovery Center: Release of the First 8490 Sequenced Strains for Exploring Actinobacteria Biosynthetic Diversity.</title>
        <authorList>
            <person name="Kalkreuter E."/>
            <person name="Kautsar S.A."/>
            <person name="Yang D."/>
            <person name="Bader C.D."/>
            <person name="Teijaro C.N."/>
            <person name="Fluegel L."/>
            <person name="Davis C.M."/>
            <person name="Simpson J.R."/>
            <person name="Lauterbach L."/>
            <person name="Steele A.D."/>
            <person name="Gui C."/>
            <person name="Meng S."/>
            <person name="Li G."/>
            <person name="Viehrig K."/>
            <person name="Ye F."/>
            <person name="Su P."/>
            <person name="Kiefer A.F."/>
            <person name="Nichols A."/>
            <person name="Cepeda A.J."/>
            <person name="Yan W."/>
            <person name="Fan B."/>
            <person name="Jiang Y."/>
            <person name="Adhikari A."/>
            <person name="Zheng C.-J."/>
            <person name="Schuster L."/>
            <person name="Cowan T.M."/>
            <person name="Smanski M.J."/>
            <person name="Chevrette M.G."/>
            <person name="De Carvalho L.P.S."/>
            <person name="Shen B."/>
        </authorList>
    </citation>
    <scope>NUCLEOTIDE SEQUENCE [LARGE SCALE GENOMIC DNA]</scope>
    <source>
        <strain evidence="3 4">NPDC003029</strain>
    </source>
</reference>
<dbReference type="InterPro" id="IPR025161">
    <property type="entry name" value="IS402-like_dom"/>
</dbReference>
<evidence type="ECO:0000313" key="4">
    <source>
        <dbReference type="Proteomes" id="UP001601976"/>
    </source>
</evidence>
<dbReference type="Pfam" id="PF01609">
    <property type="entry name" value="DDE_Tnp_1"/>
    <property type="match status" value="1"/>
</dbReference>
<feature type="domain" description="Transposase IS4-like" evidence="1">
    <location>
        <begin position="104"/>
        <end position="260"/>
    </location>
</feature>
<evidence type="ECO:0000259" key="2">
    <source>
        <dbReference type="Pfam" id="PF13340"/>
    </source>
</evidence>
<dbReference type="Pfam" id="PF13340">
    <property type="entry name" value="DUF4096"/>
    <property type="match status" value="1"/>
</dbReference>
<evidence type="ECO:0000313" key="3">
    <source>
        <dbReference type="EMBL" id="MFF3343259.1"/>
    </source>
</evidence>
<sequence length="289" mass="33048">MKRKPWEVEDGLWERIEPLLPVVERRHRYPGRKRLDQRRAMCGIPFVLYTGIRWEFLPQELGFGSGMTCWRRLRDWKEAGVWQRLHELLLAELRAGDALDLSRASVDGSHLRAVKGGDATGPSPVDRGKTGSKHHVIVDAHGVPLAATVTGGNRNDVTQLLPLIHAVPPIRGKRGRPRQRPEPLYADRGYDHNIYRRQVRELGIRPLIARRGTEHGSGLGKNRWVVEAAFVLLRWFRRLRIRWEIRADIHQAFLTLGCAIICWRRLKNSADLIPQSEPPTSASPSGVRR</sequence>
<keyword evidence="4" id="KW-1185">Reference proteome</keyword>
<organism evidence="3 4">
    <name type="scientific">Streptomyces flavidovirens</name>
    <dbReference type="NCBI Taxonomy" id="67298"/>
    <lineage>
        <taxon>Bacteria</taxon>
        <taxon>Bacillati</taxon>
        <taxon>Actinomycetota</taxon>
        <taxon>Actinomycetes</taxon>
        <taxon>Kitasatosporales</taxon>
        <taxon>Streptomycetaceae</taxon>
        <taxon>Streptomyces</taxon>
    </lineage>
</organism>
<dbReference type="NCBIfam" id="NF033580">
    <property type="entry name" value="transpos_IS5_3"/>
    <property type="match status" value="1"/>
</dbReference>
<name>A0ABW6RNW0_9ACTN</name>
<dbReference type="RefSeq" id="WP_387898832.1">
    <property type="nucleotide sequence ID" value="NZ_JBIAPK010000013.1"/>
</dbReference>
<protein>
    <submittedName>
        <fullName evidence="3">IS5 family transposase</fullName>
    </submittedName>
</protein>
<accession>A0ABW6RNW0</accession>
<dbReference type="EMBL" id="JBIAPK010000013">
    <property type="protein sequence ID" value="MFF3343259.1"/>
    <property type="molecule type" value="Genomic_DNA"/>
</dbReference>
<dbReference type="PANTHER" id="PTHR30007">
    <property type="entry name" value="PHP DOMAIN PROTEIN"/>
    <property type="match status" value="1"/>
</dbReference>
<comment type="caution">
    <text evidence="3">The sequence shown here is derived from an EMBL/GenBank/DDBJ whole genome shotgun (WGS) entry which is preliminary data.</text>
</comment>
<feature type="domain" description="Insertion element IS402-like" evidence="2">
    <location>
        <begin position="9"/>
        <end position="86"/>
    </location>
</feature>
<proteinExistence type="predicted"/>
<dbReference type="InterPro" id="IPR002559">
    <property type="entry name" value="Transposase_11"/>
</dbReference>
<dbReference type="PANTHER" id="PTHR30007:SF1">
    <property type="entry name" value="BLR1914 PROTEIN"/>
    <property type="match status" value="1"/>
</dbReference>
<gene>
    <name evidence="3" type="ORF">ACFYWW_31955</name>
</gene>